<keyword evidence="9" id="KW-1185">Reference proteome</keyword>
<evidence type="ECO:0000256" key="2">
    <source>
        <dbReference type="ARBA" id="ARBA00022692"/>
    </source>
</evidence>
<gene>
    <name evidence="8" type="ORF">K5I29_00640</name>
</gene>
<evidence type="ECO:0000313" key="9">
    <source>
        <dbReference type="Proteomes" id="UP001163328"/>
    </source>
</evidence>
<evidence type="ECO:0000313" key="8">
    <source>
        <dbReference type="EMBL" id="UYW01492.1"/>
    </source>
</evidence>
<dbReference type="RefSeq" id="WP_264433964.1">
    <property type="nucleotide sequence ID" value="NZ_CP081495.1"/>
</dbReference>
<evidence type="ECO:0000256" key="6">
    <source>
        <dbReference type="SAM" id="Phobius"/>
    </source>
</evidence>
<feature type="transmembrane region" description="Helical" evidence="6">
    <location>
        <begin position="9"/>
        <end position="30"/>
    </location>
</feature>
<dbReference type="Pfam" id="PF04357">
    <property type="entry name" value="TamB"/>
    <property type="match status" value="1"/>
</dbReference>
<evidence type="ECO:0000256" key="5">
    <source>
        <dbReference type="SAM" id="MobiDB-lite"/>
    </source>
</evidence>
<proteinExistence type="predicted"/>
<dbReference type="EMBL" id="CP081495">
    <property type="protein sequence ID" value="UYW01492.1"/>
    <property type="molecule type" value="Genomic_DNA"/>
</dbReference>
<evidence type="ECO:0000259" key="7">
    <source>
        <dbReference type="Pfam" id="PF04357"/>
    </source>
</evidence>
<keyword evidence="4 6" id="KW-0472">Membrane</keyword>
<keyword evidence="2 6" id="KW-0812">Transmembrane</keyword>
<name>A0ABY6LYT5_9FLAO</name>
<dbReference type="Proteomes" id="UP001163328">
    <property type="component" value="Chromosome"/>
</dbReference>
<dbReference type="InterPro" id="IPR007452">
    <property type="entry name" value="TamB_C"/>
</dbReference>
<feature type="region of interest" description="Disordered" evidence="5">
    <location>
        <begin position="1651"/>
        <end position="1673"/>
    </location>
</feature>
<organism evidence="8 9">
    <name type="scientific">Flavobacterium agricola</name>
    <dbReference type="NCBI Taxonomy" id="2870839"/>
    <lineage>
        <taxon>Bacteria</taxon>
        <taxon>Pseudomonadati</taxon>
        <taxon>Bacteroidota</taxon>
        <taxon>Flavobacteriia</taxon>
        <taxon>Flavobacteriales</taxon>
        <taxon>Flavobacteriaceae</taxon>
        <taxon>Flavobacterium</taxon>
    </lineage>
</organism>
<accession>A0ABY6LYT5</accession>
<protein>
    <submittedName>
        <fullName evidence="8">Translocation/assembly module TamB</fullName>
    </submittedName>
</protein>
<evidence type="ECO:0000256" key="4">
    <source>
        <dbReference type="ARBA" id="ARBA00023136"/>
    </source>
</evidence>
<evidence type="ECO:0000256" key="1">
    <source>
        <dbReference type="ARBA" id="ARBA00004167"/>
    </source>
</evidence>
<reference evidence="8" key="1">
    <citation type="submission" date="2021-08" db="EMBL/GenBank/DDBJ databases">
        <title>Flavobacterium sp. strain CC-SYL302.</title>
        <authorList>
            <person name="Lin S.-Y."/>
            <person name="Lee T.-H."/>
            <person name="Young C.-C."/>
        </authorList>
    </citation>
    <scope>NUCLEOTIDE SEQUENCE</scope>
    <source>
        <strain evidence="8">CC-SYL302</strain>
    </source>
</reference>
<comment type="subcellular location">
    <subcellularLocation>
        <location evidence="1">Membrane</location>
        <topology evidence="1">Single-pass membrane protein</topology>
    </subcellularLocation>
</comment>
<sequence>MRIKKVLKWLFWTIFSIVCLLLLSTFLIQIPSVQNKLKNIGVNYLQNKIQTEVALDRFYINFPNEIEVDGLFLRDQQQDTLVYANSLRVSINLFDLLNSKANITLIKADDLISNIAKDSLGVFNFNYIVDAFASPKPAEVDKEPSNFVIELGKIELNRIQFSYQDAVEGMDIAVSLNELDTRFKDFDLDKLIFETPKIKIDGLQVNAAFQEKKQAIVSDTTTTEPAVLPQLKLKHLALSNFDITYLDNNANIDAAVVFKTLDAKISTIDLQNLAFEVDQIDFEQANVDVTLLKAPKQVVAESATSKSETAASPKFVLNKINIEQLALNFSNLNEAKAKHGVDFNYLSFSQIDLQASAINYQTDAITANIESGYLNESAGLLIQQLHANLAYGESGIQVENFKLKTPKSNLVNQTQLRYNNLTELTNNLGNVQVDAEFTKSKLAVSDLLLLAPMLAEQDVFKNNKNATLYLDTKVSGSVNNLNIARFNFSGIGATSATASGQIKNALDPDKLYVNLKVKEVKTTRKDILSFVPKNTIPENISLPEQIALKGNVVGSLQNIAAQLALQSSYGLADFDVKLNQAVKGKEVYEVHGKIESFEVGKLIKNDSIGKLSLTINAQGSSFEPKTATATFNTTILDFEFNDYKYENVLLNGQINQGNYTADLCFIDPFAEVQLWASGQLTDSYPTLNLEGDIAKLNLQQLKLTQDAVGIETKFHGNFTDLNPANLNGKLRVTEFNIITPTVTTPIDTIKVDIISSPTTNNFYLQSQVVDASVIGKYNISTLPGMFMQTVSNYFNISAPETEYIPTDNTFFNAKAQIKNNKILFSLLPDLESFETATLTAWYKANASAFTINFKLPSLIYGKNTVNNIALDAYTQGEQLQYNFSIENLRTQAYRIRNISLSGEAENDKLSYLFLIKDKTLAEQYKIEGNITTVDELFAFKLNPAGLLLNYEPWNIAKDNVIEWSPNGILAQNFELSNRSSSLTIQSTENEVNAPLKLTFNDFKIEDITHIIKQDSLAAKGTINGYVTFDNLQEDIDFTSDLSVTDFQFNTAKIGDISASVSRAENKEDYITSIKLTGNGNNVVVTGGYNTVKKSYALQAIIHAMQMETVQGFAADQISKTAGFVSGAMFIKGADDDLSVLGQMKFNDVGLTINMLNAPFKNINKSIVFNRQGIVLDNFQITDIDNNTLNLDGKILTTNYQDFKFDLNLESKNFVVMNSTEKDNDLFYGKMGIDLDMSIKGTSLLPQINGSININKDTDFTFVLPASDPSLAEREGIVEFVDNNAFVFNQTLETDEQLGQTDIKGINLNAAISVNKEATLNVIVDKQHGDKLVLNGSAQLAGGIDPSGGISLTGTYEIESGSYDMTFNFIKRKFDIKKGSYIIWTGQPTSAIANITAIYRTNVAPIDLLTSQLQGMSESEQNLYKQRIPVETLLELSGELLKPKLAFNIQLPENNYNVSTEVYNAVDDKLKQLRTDESELNKQVIALLIFNRFIGTSSLSSAAGSSVSSIARQSVSNLVSEELNSIASHLITGVDLNFDLDTTEDYSSGKKANRTDLNVQVSKRLFDDRLKITVGSNFGLEGEERANEQTTNIAGDISAEYMLTADGRYMIRVYRKNTYQVAFQGQVVETGVTFIITMNYNTYKEYVRKNREAREQRKLQKEQQRKLKEDTKTI</sequence>
<evidence type="ECO:0000256" key="3">
    <source>
        <dbReference type="ARBA" id="ARBA00022989"/>
    </source>
</evidence>
<feature type="domain" description="Translocation and assembly module TamB C-terminal" evidence="7">
    <location>
        <begin position="1179"/>
        <end position="1620"/>
    </location>
</feature>
<keyword evidence="3 6" id="KW-1133">Transmembrane helix</keyword>